<dbReference type="OrthoDB" id="5295305at2"/>
<evidence type="ECO:0000259" key="1">
    <source>
        <dbReference type="PROSITE" id="PS51186"/>
    </source>
</evidence>
<evidence type="ECO:0000313" key="3">
    <source>
        <dbReference type="Proteomes" id="UP000315673"/>
    </source>
</evidence>
<dbReference type="Gene3D" id="3.40.630.30">
    <property type="match status" value="1"/>
</dbReference>
<dbReference type="InterPro" id="IPR016181">
    <property type="entry name" value="Acyl_CoA_acyltransferase"/>
</dbReference>
<feature type="domain" description="N-acetyltransferase" evidence="1">
    <location>
        <begin position="26"/>
        <end position="168"/>
    </location>
</feature>
<accession>A0A5B8LLN2</accession>
<name>A0A5B8LLN2_9SPHN</name>
<dbReference type="KEGG" id="spai:FPZ24_03035"/>
<keyword evidence="2" id="KW-0808">Transferase</keyword>
<dbReference type="EMBL" id="CP042306">
    <property type="protein sequence ID" value="QDZ09016.1"/>
    <property type="molecule type" value="Genomic_DNA"/>
</dbReference>
<proteinExistence type="predicted"/>
<dbReference type="GO" id="GO:0016747">
    <property type="term" value="F:acyltransferase activity, transferring groups other than amino-acyl groups"/>
    <property type="evidence" value="ECO:0007669"/>
    <property type="project" value="InterPro"/>
</dbReference>
<reference evidence="2 3" key="1">
    <citation type="submission" date="2019-07" db="EMBL/GenBank/DDBJ databases">
        <title>Full genome sequence of Sphingomonas sp. 4R-6-7(HKS19).</title>
        <authorList>
            <person name="Im W.-T."/>
        </authorList>
    </citation>
    <scope>NUCLEOTIDE SEQUENCE [LARGE SCALE GENOMIC DNA]</scope>
    <source>
        <strain evidence="2 3">HKS19</strain>
    </source>
</reference>
<keyword evidence="3" id="KW-1185">Reference proteome</keyword>
<gene>
    <name evidence="2" type="ORF">FPZ24_03035</name>
</gene>
<dbReference type="Pfam" id="PF13302">
    <property type="entry name" value="Acetyltransf_3"/>
    <property type="match status" value="1"/>
</dbReference>
<dbReference type="Proteomes" id="UP000315673">
    <property type="component" value="Chromosome"/>
</dbReference>
<protein>
    <submittedName>
        <fullName evidence="2">GNAT family N-acetyltransferase</fullName>
    </submittedName>
</protein>
<dbReference type="PANTHER" id="PTHR43610">
    <property type="entry name" value="BLL6696 PROTEIN"/>
    <property type="match status" value="1"/>
</dbReference>
<evidence type="ECO:0000313" key="2">
    <source>
        <dbReference type="EMBL" id="QDZ09016.1"/>
    </source>
</evidence>
<organism evidence="2 3">
    <name type="scientific">Sphingomonas panacisoli</name>
    <dbReference type="NCBI Taxonomy" id="1813879"/>
    <lineage>
        <taxon>Bacteria</taxon>
        <taxon>Pseudomonadati</taxon>
        <taxon>Pseudomonadota</taxon>
        <taxon>Alphaproteobacteria</taxon>
        <taxon>Sphingomonadales</taxon>
        <taxon>Sphingomonadaceae</taxon>
        <taxon>Sphingomonas</taxon>
    </lineage>
</organism>
<dbReference type="InterPro" id="IPR000182">
    <property type="entry name" value="GNAT_dom"/>
</dbReference>
<dbReference type="PANTHER" id="PTHR43610:SF1">
    <property type="entry name" value="N-ACETYLTRANSFERASE DOMAIN-CONTAINING PROTEIN"/>
    <property type="match status" value="1"/>
</dbReference>
<sequence length="182" mass="20319">MSNAHVTLEPTEERHRAALAAAGADPAIWTLQPFNIAEGFDAYFDWLVGERDAGRWIPHVVIDPQGVVVGQSCYLDIRAPQCGVEIGGTWYARAAQGTKINPAAKLLLLDHAFASGMVRVQLKTDVRNERSQAAMRKLGATYEGTFRKQQPRPDGSWRDSVYFSIIDDDWPEIRARLIERLA</sequence>
<dbReference type="SUPFAM" id="SSF55729">
    <property type="entry name" value="Acyl-CoA N-acyltransferases (Nat)"/>
    <property type="match status" value="1"/>
</dbReference>
<dbReference type="AlphaFoldDB" id="A0A5B8LLN2"/>
<dbReference type="PROSITE" id="PS51186">
    <property type="entry name" value="GNAT"/>
    <property type="match status" value="1"/>
</dbReference>